<organism evidence="3 4">
    <name type="scientific">Maribrevibacterium harenarium</name>
    <dbReference type="NCBI Taxonomy" id="2589817"/>
    <lineage>
        <taxon>Bacteria</taxon>
        <taxon>Pseudomonadati</taxon>
        <taxon>Pseudomonadota</taxon>
        <taxon>Gammaproteobacteria</taxon>
        <taxon>Oceanospirillales</taxon>
        <taxon>Oceanospirillaceae</taxon>
        <taxon>Maribrevibacterium</taxon>
    </lineage>
</organism>
<dbReference type="GO" id="GO:0003964">
    <property type="term" value="F:RNA-directed DNA polymerase activity"/>
    <property type="evidence" value="ECO:0007669"/>
    <property type="project" value="UniProtKB-KW"/>
</dbReference>
<dbReference type="RefSeq" id="WP_140591617.1">
    <property type="nucleotide sequence ID" value="NZ_VFRR01000064.1"/>
</dbReference>
<evidence type="ECO:0000313" key="3">
    <source>
        <dbReference type="EMBL" id="TPE45718.1"/>
    </source>
</evidence>
<accession>A0A501W8P3</accession>
<dbReference type="PROSITE" id="PS50878">
    <property type="entry name" value="RT_POL"/>
    <property type="match status" value="1"/>
</dbReference>
<keyword evidence="3" id="KW-0548">Nucleotidyltransferase</keyword>
<dbReference type="SUPFAM" id="SSF56672">
    <property type="entry name" value="DNA/RNA polymerases"/>
    <property type="match status" value="1"/>
</dbReference>
<feature type="domain" description="Reverse transcriptase" evidence="2">
    <location>
        <begin position="68"/>
        <end position="301"/>
    </location>
</feature>
<dbReference type="EC" id="2.7.7.49" evidence="3"/>
<keyword evidence="3" id="KW-0808">Transferase</keyword>
<keyword evidence="3" id="KW-0695">RNA-directed DNA polymerase</keyword>
<dbReference type="InterPro" id="IPR000477">
    <property type="entry name" value="RT_dom"/>
</dbReference>
<reference evidence="3 4" key="1">
    <citation type="submission" date="2019-06" db="EMBL/GenBank/DDBJ databases">
        <title>A novel bacterium of genus Marinomonas, isolated from coastal sand.</title>
        <authorList>
            <person name="Huang H."/>
            <person name="Mo K."/>
            <person name="Hu Y."/>
        </authorList>
    </citation>
    <scope>NUCLEOTIDE SEQUENCE [LARGE SCALE GENOMIC DNA]</scope>
    <source>
        <strain evidence="3 4">HB171799</strain>
    </source>
</reference>
<dbReference type="InterPro" id="IPR043502">
    <property type="entry name" value="DNA/RNA_pol_sf"/>
</dbReference>
<dbReference type="InterPro" id="IPR051083">
    <property type="entry name" value="GrpII_Intron_Splice-Mob/Def"/>
</dbReference>
<proteinExistence type="inferred from homology"/>
<comment type="caution">
    <text evidence="3">The sequence shown here is derived from an EMBL/GenBank/DDBJ whole genome shotgun (WGS) entry which is preliminary data.</text>
</comment>
<dbReference type="Proteomes" id="UP000315901">
    <property type="component" value="Unassembled WGS sequence"/>
</dbReference>
<dbReference type="Pfam" id="PF00078">
    <property type="entry name" value="RVT_1"/>
    <property type="match status" value="1"/>
</dbReference>
<evidence type="ECO:0000313" key="4">
    <source>
        <dbReference type="Proteomes" id="UP000315901"/>
    </source>
</evidence>
<dbReference type="PANTHER" id="PTHR34047:SF8">
    <property type="entry name" value="PROTEIN YKFC"/>
    <property type="match status" value="1"/>
</dbReference>
<dbReference type="EMBL" id="VFRR01000064">
    <property type="protein sequence ID" value="TPE45718.1"/>
    <property type="molecule type" value="Genomic_DNA"/>
</dbReference>
<dbReference type="AlphaFoldDB" id="A0A501W8P3"/>
<dbReference type="CDD" id="cd01651">
    <property type="entry name" value="RT_G2_intron"/>
    <property type="match status" value="1"/>
</dbReference>
<dbReference type="InterPro" id="IPR030931">
    <property type="entry name" value="Group_II_RT_mat"/>
</dbReference>
<gene>
    <name evidence="3" type="primary">ltrA</name>
    <name evidence="3" type="ORF">FJM67_16335</name>
</gene>
<protein>
    <submittedName>
        <fullName evidence="3">Group II intron reverse transcriptase/maturase</fullName>
        <ecNumber evidence="3">2.7.7.49</ecNumber>
    </submittedName>
</protein>
<evidence type="ECO:0000256" key="1">
    <source>
        <dbReference type="ARBA" id="ARBA00034120"/>
    </source>
</evidence>
<sequence>MFVSTKQQQIAELARKHAEVSFTSLHHHIDYAWLFTAYQLTRKDGAVGVDRVTATMYEQNLESNLQDLLCRVKSGRYRAPAIRRVYIPKGDGKQRPLGIPTFEDKIVQRAVVMLLEPIYEQDFHPASFGFRPGRSAHQALQYVRDKIMEQRGQWILDVDIQKYFDTINHTYLRKFLDRRVRDGVIRRLIDKWLRAGILEGNQLTKPSQGTPQGGVISPLLANIYLHYVLDEWFECAVRPRMRGHCSLTRFADDFVMVFEDYRDCYRVQKVLGQRFIKYGLTLHPDKTRRVDFRFRYRKMNIQRGKVVNFDFLGFTHHWGKSRLGKFVVRQKTAKGRLAKALKAINLFCKVNRHRPLIEQWTRLNKRLIGHYAYFGITGNSKSIRGLHYKAQRLWHKWLGRRSRKSYIPWKRFALLLRRLPLAAPKIYHQYYMSHQAAKQ</sequence>
<dbReference type="NCBIfam" id="TIGR04416">
    <property type="entry name" value="group_II_RT_mat"/>
    <property type="match status" value="1"/>
</dbReference>
<dbReference type="PANTHER" id="PTHR34047">
    <property type="entry name" value="NUCLEAR INTRON MATURASE 1, MITOCHONDRIAL-RELATED"/>
    <property type="match status" value="1"/>
</dbReference>
<evidence type="ECO:0000259" key="2">
    <source>
        <dbReference type="PROSITE" id="PS50878"/>
    </source>
</evidence>
<dbReference type="OrthoDB" id="9793236at2"/>
<comment type="similarity">
    <text evidence="1">Belongs to the bacterial reverse transcriptase family.</text>
</comment>
<name>A0A501W8P3_9GAMM</name>
<keyword evidence="4" id="KW-1185">Reference proteome</keyword>